<feature type="region of interest" description="Disordered" evidence="1">
    <location>
        <begin position="62"/>
        <end position="91"/>
    </location>
</feature>
<dbReference type="Proteomes" id="UP001374579">
    <property type="component" value="Unassembled WGS sequence"/>
</dbReference>
<proteinExistence type="predicted"/>
<organism evidence="3 4">
    <name type="scientific">Littorina saxatilis</name>
    <dbReference type="NCBI Taxonomy" id="31220"/>
    <lineage>
        <taxon>Eukaryota</taxon>
        <taxon>Metazoa</taxon>
        <taxon>Spiralia</taxon>
        <taxon>Lophotrochozoa</taxon>
        <taxon>Mollusca</taxon>
        <taxon>Gastropoda</taxon>
        <taxon>Caenogastropoda</taxon>
        <taxon>Littorinimorpha</taxon>
        <taxon>Littorinoidea</taxon>
        <taxon>Littorinidae</taxon>
        <taxon>Littorina</taxon>
    </lineage>
</organism>
<dbReference type="AlphaFoldDB" id="A0AAN9AVY8"/>
<evidence type="ECO:0000256" key="1">
    <source>
        <dbReference type="SAM" id="MobiDB-lite"/>
    </source>
</evidence>
<protein>
    <submittedName>
        <fullName evidence="3">Uncharacterized protein</fullName>
    </submittedName>
</protein>
<feature type="region of interest" description="Disordered" evidence="1">
    <location>
        <begin position="105"/>
        <end position="236"/>
    </location>
</feature>
<name>A0AAN9AVY8_9CAEN</name>
<keyword evidence="2" id="KW-0812">Transmembrane</keyword>
<keyword evidence="2" id="KW-0472">Membrane</keyword>
<evidence type="ECO:0000313" key="3">
    <source>
        <dbReference type="EMBL" id="KAK7094395.1"/>
    </source>
</evidence>
<accession>A0AAN9AVY8</accession>
<evidence type="ECO:0000313" key="4">
    <source>
        <dbReference type="Proteomes" id="UP001374579"/>
    </source>
</evidence>
<reference evidence="3 4" key="1">
    <citation type="submission" date="2024-02" db="EMBL/GenBank/DDBJ databases">
        <title>Chromosome-scale genome assembly of the rough periwinkle Littorina saxatilis.</title>
        <authorList>
            <person name="De Jode A."/>
            <person name="Faria R."/>
            <person name="Formenti G."/>
            <person name="Sims Y."/>
            <person name="Smith T.P."/>
            <person name="Tracey A."/>
            <person name="Wood J.M.D."/>
            <person name="Zagrodzka Z.B."/>
            <person name="Johannesson K."/>
            <person name="Butlin R.K."/>
            <person name="Leder E.H."/>
        </authorList>
    </citation>
    <scope>NUCLEOTIDE SEQUENCE [LARGE SCALE GENOMIC DNA]</scope>
    <source>
        <strain evidence="3">Snail1</strain>
        <tissue evidence="3">Muscle</tissue>
    </source>
</reference>
<keyword evidence="4" id="KW-1185">Reference proteome</keyword>
<evidence type="ECO:0000256" key="2">
    <source>
        <dbReference type="SAM" id="Phobius"/>
    </source>
</evidence>
<feature type="compositionally biased region" description="Low complexity" evidence="1">
    <location>
        <begin position="172"/>
        <end position="192"/>
    </location>
</feature>
<feature type="compositionally biased region" description="Pro residues" evidence="1">
    <location>
        <begin position="144"/>
        <end position="159"/>
    </location>
</feature>
<feature type="transmembrane region" description="Helical" evidence="2">
    <location>
        <begin position="34"/>
        <end position="56"/>
    </location>
</feature>
<keyword evidence="2" id="KW-1133">Transmembrane helix</keyword>
<feature type="compositionally biased region" description="Low complexity" evidence="1">
    <location>
        <begin position="200"/>
        <end position="223"/>
    </location>
</feature>
<dbReference type="EMBL" id="JBAMIC010000018">
    <property type="protein sequence ID" value="KAK7094395.1"/>
    <property type="molecule type" value="Genomic_DNA"/>
</dbReference>
<gene>
    <name evidence="3" type="ORF">V1264_005967</name>
</gene>
<comment type="caution">
    <text evidence="3">The sequence shown here is derived from an EMBL/GenBank/DDBJ whole genome shotgun (WGS) entry which is preliminary data.</text>
</comment>
<sequence length="393" mass="39478">MSKRMPSTFSTYGFTWSTAPPPRTPIEVDDQAPIPLIVGIALALFIGFIIIVCCICRRRSLSGSSSSNNTADTNAGYQRAPTADGLQTGAGFNAGVGGNSFPMAPVNSVYPPTQGQQSGGGIPGQTMPGAVNMGQQHQQQAPQHPYPSLPPNAYTPPYPIGYAPLPSYMPTSQSSHASSASDHGPSGFSSSSPPAPAPAPTGMMATSAGEQAAVVSTTSALSSQPRMAGGEVGGSEGVDGAHTMGTLGQQQQQGMGYANQGGQGYSIQGQGYGGQGYGGQGYGGQGYGGQNQGYGGQGQGYGGQGYGGQGQGYGGQGHPGYSMTMVSQRSVMMVGGVPTVTEGGQAVGAPGSGSYAPTMHTTAMDYVPGGGFIPRVGSPMPPPGTTVTELDQL</sequence>